<sequence>MTKNTNTSMRRFAAKCLWIWGMVMAFVASAEAENKVTIDNFNIKVDEEKTISVYLENSDPMVGLQMDFKLPKGLDFVPNSVQRDEVRLSRSSHSIYMNEVQSSMDDMAKGIKTVRLLIQPNGIYNIAGDRGAVAYFKVRANENMVETSEIVLDNIVGSSSEFEESGNIKGYHLDSYTAHVSPNVGFFYLTEDSICVKNDGSVKKVSLGLRNYTSVRGMEAVLSLPEGLSLDTEANGVPKFEYGERLPQNLSISSSILEDGRTKLVLSGLTSETLKGDTGVVFSFFVKASETFQEVAELSLDEIILSDNAGHGINMEGKLVMNVINSFIAYYTPANDSIQGLRTRYEAAVEKINTEAANVRDSTIVVNAVQEVAVRIEDLQKSVNEAYANETLATVYDEVLAPVVEIDTAIVDMVEMVLDYQQKVTANEEAYTRLTADITAVQAKLDAAKTTIETDYAEVAEQFTADIAALQEDIDSISNEVKGLYDEVKLTAESQIDATAIEAGIEKVLADAVAALATEEAKKANEEAYTRLTADITAVQAKLDAAKTTIETDYAEVAEQFTADIAALQEDIDSISNEVKDLYDEVKLTAESQIDATAIEAGIEKVLADAKKAHEGSSIAGVKGPEGAELLGIYTVSGKRVAAPLKGQVNIFKYSDGTVKKFYMK</sequence>
<organism evidence="3">
    <name type="scientific">Paraprevotella clara</name>
    <dbReference type="NCBI Taxonomy" id="454154"/>
    <lineage>
        <taxon>Bacteria</taxon>
        <taxon>Pseudomonadati</taxon>
        <taxon>Bacteroidota</taxon>
        <taxon>Bacteroidia</taxon>
        <taxon>Bacteroidales</taxon>
        <taxon>Prevotellaceae</taxon>
        <taxon>Paraprevotella</taxon>
    </lineage>
</organism>
<feature type="chain" id="PRO_5026684163" evidence="2">
    <location>
        <begin position="33"/>
        <end position="665"/>
    </location>
</feature>
<accession>A0A6N3EDY4</accession>
<reference evidence="3" key="1">
    <citation type="submission" date="2019-11" db="EMBL/GenBank/DDBJ databases">
        <authorList>
            <person name="Feng L."/>
        </authorList>
    </citation>
    <scope>NUCLEOTIDE SEQUENCE</scope>
    <source>
        <strain evidence="3">PclaraLFYP37</strain>
    </source>
</reference>
<evidence type="ECO:0000256" key="1">
    <source>
        <dbReference type="SAM" id="Coils"/>
    </source>
</evidence>
<feature type="coiled-coil region" evidence="1">
    <location>
        <begin position="460"/>
        <end position="487"/>
    </location>
</feature>
<evidence type="ECO:0000313" key="3">
    <source>
        <dbReference type="EMBL" id="VYU37978.1"/>
    </source>
</evidence>
<keyword evidence="2" id="KW-0732">Signal</keyword>
<dbReference type="RefSeq" id="WP_412442093.1">
    <property type="nucleotide sequence ID" value="NZ_CACRUT010000015.1"/>
</dbReference>
<feature type="coiled-coil region" evidence="1">
    <location>
        <begin position="558"/>
        <end position="585"/>
    </location>
</feature>
<feature type="signal peptide" evidence="2">
    <location>
        <begin position="1"/>
        <end position="32"/>
    </location>
</feature>
<proteinExistence type="predicted"/>
<protein>
    <submittedName>
        <fullName evidence="3">Chromosome partition protein Smc</fullName>
    </submittedName>
</protein>
<dbReference type="AlphaFoldDB" id="A0A6N3EDY4"/>
<evidence type="ECO:0000256" key="2">
    <source>
        <dbReference type="SAM" id="SignalP"/>
    </source>
</evidence>
<dbReference type="EMBL" id="CACRUT010000015">
    <property type="protein sequence ID" value="VYU37978.1"/>
    <property type="molecule type" value="Genomic_DNA"/>
</dbReference>
<name>A0A6N3EDY4_9BACT</name>
<keyword evidence="1" id="KW-0175">Coiled coil</keyword>
<gene>
    <name evidence="3" type="primary">smc_5</name>
    <name evidence="3" type="ORF">PCLFYP37_02687</name>
</gene>